<reference evidence="2" key="1">
    <citation type="journal article" date="2022" name="Mol. Ecol. Resour.">
        <title>The genomes of chicory, endive, great burdock and yacon provide insights into Asteraceae palaeo-polyploidization history and plant inulin production.</title>
        <authorList>
            <person name="Fan W."/>
            <person name="Wang S."/>
            <person name="Wang H."/>
            <person name="Wang A."/>
            <person name="Jiang F."/>
            <person name="Liu H."/>
            <person name="Zhao H."/>
            <person name="Xu D."/>
            <person name="Zhang Y."/>
        </authorList>
    </citation>
    <scope>NUCLEOTIDE SEQUENCE [LARGE SCALE GENOMIC DNA]</scope>
    <source>
        <strain evidence="2">cv. Niubang</strain>
    </source>
</reference>
<gene>
    <name evidence="1" type="ORF">L6452_31040</name>
</gene>
<reference evidence="1 2" key="2">
    <citation type="journal article" date="2022" name="Mol. Ecol. Resour.">
        <title>The genomes of chicory, endive, great burdock and yacon provide insights into Asteraceae paleo-polyploidization history and plant inulin production.</title>
        <authorList>
            <person name="Fan W."/>
            <person name="Wang S."/>
            <person name="Wang H."/>
            <person name="Wang A."/>
            <person name="Jiang F."/>
            <person name="Liu H."/>
            <person name="Zhao H."/>
            <person name="Xu D."/>
            <person name="Zhang Y."/>
        </authorList>
    </citation>
    <scope>NUCLEOTIDE SEQUENCE [LARGE SCALE GENOMIC DNA]</scope>
    <source>
        <strain evidence="2">cv. Niubang</strain>
    </source>
</reference>
<proteinExistence type="predicted"/>
<organism evidence="1 2">
    <name type="scientific">Arctium lappa</name>
    <name type="common">Greater burdock</name>
    <name type="synonym">Lappa major</name>
    <dbReference type="NCBI Taxonomy" id="4217"/>
    <lineage>
        <taxon>Eukaryota</taxon>
        <taxon>Viridiplantae</taxon>
        <taxon>Streptophyta</taxon>
        <taxon>Embryophyta</taxon>
        <taxon>Tracheophyta</taxon>
        <taxon>Spermatophyta</taxon>
        <taxon>Magnoliopsida</taxon>
        <taxon>eudicotyledons</taxon>
        <taxon>Gunneridae</taxon>
        <taxon>Pentapetalae</taxon>
        <taxon>asterids</taxon>
        <taxon>campanulids</taxon>
        <taxon>Asterales</taxon>
        <taxon>Asteraceae</taxon>
        <taxon>Carduoideae</taxon>
        <taxon>Cardueae</taxon>
        <taxon>Arctiinae</taxon>
        <taxon>Arctium</taxon>
    </lineage>
</organism>
<dbReference type="Proteomes" id="UP001055879">
    <property type="component" value="Linkage Group LG10"/>
</dbReference>
<sequence length="222" mass="25996">MNIWYPNLEVERRDCKRYIFSEVDFVDLSIDDVDFLYDHFRNLYHRTQDMAVESFQPVVNLERPNRSLQNLESFSLFTIIEDPYGVVYKNNSSEKCFLRFDEVGYYSDGTLKTESPFNSATIGSVSWAEQTMSTRRTSMILQSRLDDQTLGRLLKVFEDKAKEEFHRVKGKFVYLVCIKGEITREDKDFSKGELLQSSLKKEDRIAKSFSNDLDPKGEIVRA</sequence>
<accession>A0ACB8ZKT9</accession>
<protein>
    <submittedName>
        <fullName evidence="1">Uncharacterized protein</fullName>
    </submittedName>
</protein>
<evidence type="ECO:0000313" key="1">
    <source>
        <dbReference type="EMBL" id="KAI3697935.1"/>
    </source>
</evidence>
<keyword evidence="2" id="KW-1185">Reference proteome</keyword>
<evidence type="ECO:0000313" key="2">
    <source>
        <dbReference type="Proteomes" id="UP001055879"/>
    </source>
</evidence>
<dbReference type="EMBL" id="CM042056">
    <property type="protein sequence ID" value="KAI3697935.1"/>
    <property type="molecule type" value="Genomic_DNA"/>
</dbReference>
<comment type="caution">
    <text evidence="1">The sequence shown here is derived from an EMBL/GenBank/DDBJ whole genome shotgun (WGS) entry which is preliminary data.</text>
</comment>
<name>A0ACB8ZKT9_ARCLA</name>